<evidence type="ECO:0000313" key="1">
    <source>
        <dbReference type="EMBL" id="TFF04468.1"/>
    </source>
</evidence>
<gene>
    <name evidence="1" type="ORF">E1O70_18705</name>
</gene>
<dbReference type="Proteomes" id="UP000298003">
    <property type="component" value="Unassembled WGS sequence"/>
</dbReference>
<organism evidence="1 2">
    <name type="scientific">Cellulosimicrobium funkei</name>
    <dbReference type="NCBI Taxonomy" id="264251"/>
    <lineage>
        <taxon>Bacteria</taxon>
        <taxon>Bacillati</taxon>
        <taxon>Actinomycetota</taxon>
        <taxon>Actinomycetes</taxon>
        <taxon>Micrococcales</taxon>
        <taxon>Promicromonosporaceae</taxon>
        <taxon>Cellulosimicrobium</taxon>
    </lineage>
</organism>
<comment type="caution">
    <text evidence="1">The sequence shown here is derived from an EMBL/GenBank/DDBJ whole genome shotgun (WGS) entry which is preliminary data.</text>
</comment>
<dbReference type="GeneID" id="95686517"/>
<sequence length="264" mass="28671">MTATTLATSYTGWQEYAGRPVVRDRRTGRTSRPRGEEGARIVVRPSAELDAFLVAARTPLPEPLQGLRQKSGGSVPVGPLVAFIEHELIAVRSLSYRNPATITAFVGTIATALATRFDALLDPAGYVRAVRASHRAKAWQSGVDVRKAAIELALGFPPEIYREHRLAEGATIREVADELEEVSPAAQHIPIKQEARELVAWSVYEPSWEAHPRGESIESTPEMALAENIVRTETDARALHGLASLDTVIEALPDDGDGLFAPPE</sequence>
<name>A0A4Y8QZ02_9MICO</name>
<evidence type="ECO:0000313" key="2">
    <source>
        <dbReference type="Proteomes" id="UP000298003"/>
    </source>
</evidence>
<keyword evidence="2" id="KW-1185">Reference proteome</keyword>
<dbReference type="EMBL" id="SOZH01000012">
    <property type="protein sequence ID" value="TFF04468.1"/>
    <property type="molecule type" value="Genomic_DNA"/>
</dbReference>
<accession>A0A4Y8QZ02</accession>
<reference evidence="1 2" key="1">
    <citation type="submission" date="2019-03" db="EMBL/GenBank/DDBJ databases">
        <title>Cellulosimicrobium funkei JCM14302 Assembly.</title>
        <authorList>
            <person name="Dou T."/>
        </authorList>
    </citation>
    <scope>NUCLEOTIDE SEQUENCE [LARGE SCALE GENOMIC DNA]</scope>
    <source>
        <strain evidence="1 2">JCM 14302</strain>
    </source>
</reference>
<protein>
    <submittedName>
        <fullName evidence="1">Uncharacterized protein</fullName>
    </submittedName>
</protein>
<dbReference type="AlphaFoldDB" id="A0A4Y8QZ02"/>
<proteinExistence type="predicted"/>
<dbReference type="RefSeq" id="WP_128957755.1">
    <property type="nucleotide sequence ID" value="NZ_SOZH01000012.1"/>
</dbReference>